<organism evidence="2 3">
    <name type="scientific">Hymenobacter volaticus</name>
    <dbReference type="NCBI Taxonomy" id="2932254"/>
    <lineage>
        <taxon>Bacteria</taxon>
        <taxon>Pseudomonadati</taxon>
        <taxon>Bacteroidota</taxon>
        <taxon>Cytophagia</taxon>
        <taxon>Cytophagales</taxon>
        <taxon>Hymenobacteraceae</taxon>
        <taxon>Hymenobacter</taxon>
    </lineage>
</organism>
<feature type="signal peptide" evidence="1">
    <location>
        <begin position="1"/>
        <end position="25"/>
    </location>
</feature>
<gene>
    <name evidence="2" type="ORF">MUN86_22095</name>
</gene>
<dbReference type="EMBL" id="CP095061">
    <property type="protein sequence ID" value="UOQ66151.1"/>
    <property type="molecule type" value="Genomic_DNA"/>
</dbReference>
<evidence type="ECO:0000313" key="3">
    <source>
        <dbReference type="Proteomes" id="UP000830401"/>
    </source>
</evidence>
<accession>A0ABY4G5X9</accession>
<keyword evidence="3" id="KW-1185">Reference proteome</keyword>
<keyword evidence="1" id="KW-0732">Signal</keyword>
<feature type="chain" id="PRO_5047075766" evidence="1">
    <location>
        <begin position="26"/>
        <end position="84"/>
    </location>
</feature>
<evidence type="ECO:0000256" key="1">
    <source>
        <dbReference type="SAM" id="SignalP"/>
    </source>
</evidence>
<evidence type="ECO:0000313" key="2">
    <source>
        <dbReference type="EMBL" id="UOQ66151.1"/>
    </source>
</evidence>
<proteinExistence type="predicted"/>
<protein>
    <submittedName>
        <fullName evidence="2">Uncharacterized protein</fullName>
    </submittedName>
</protein>
<reference evidence="2" key="1">
    <citation type="submission" date="2022-04" db="EMBL/GenBank/DDBJ databases">
        <title>Hymenobacter sp. isolated from the air.</title>
        <authorList>
            <person name="Won M."/>
            <person name="Lee C.-M."/>
            <person name="Woen H.-Y."/>
            <person name="Kwon S.-W."/>
        </authorList>
    </citation>
    <scope>NUCLEOTIDE SEQUENCE</scope>
    <source>
        <strain evidence="2">5420S-77</strain>
    </source>
</reference>
<sequence length="84" mass="8808">MIKSLLKAAGLAVAILALGTTSAHAQVTINIGTPAPRYVVVEKAHPVKRKHPKYKSGAVMLVPAGPAYYAPRGNNGRGRGKGRH</sequence>
<dbReference type="Proteomes" id="UP000830401">
    <property type="component" value="Chromosome"/>
</dbReference>
<dbReference type="RefSeq" id="WP_245120129.1">
    <property type="nucleotide sequence ID" value="NZ_CP095061.1"/>
</dbReference>
<name>A0ABY4G5X9_9BACT</name>